<gene>
    <name evidence="1" type="ordered locus">PXO_02003</name>
</gene>
<name>A0A0K0GMW1_XANOP</name>
<dbReference type="Proteomes" id="UP000001740">
    <property type="component" value="Chromosome"/>
</dbReference>
<organism evidence="1 2">
    <name type="scientific">Xanthomonas oryzae pv. oryzae (strain PXO99A)</name>
    <dbReference type="NCBI Taxonomy" id="360094"/>
    <lineage>
        <taxon>Bacteria</taxon>
        <taxon>Pseudomonadati</taxon>
        <taxon>Pseudomonadota</taxon>
        <taxon>Gammaproteobacteria</taxon>
        <taxon>Lysobacterales</taxon>
        <taxon>Lysobacteraceae</taxon>
        <taxon>Xanthomonas</taxon>
    </lineage>
</organism>
<sequence length="39" mass="4473">MRPRNQRAVALICEWLIAKQQQFFAERAPLRGGVRCATS</sequence>
<evidence type="ECO:0000313" key="1">
    <source>
        <dbReference type="EMBL" id="ACD60369.1"/>
    </source>
</evidence>
<reference evidence="1 2" key="1">
    <citation type="journal article" date="2008" name="BMC Genomics">
        <title>Genome sequence and rapid evolution of the rice pathogen Xanthomonas oryzae pv. oryzae PXO99A.</title>
        <authorList>
            <person name="Salzberg S.L."/>
            <person name="Sommer D.D."/>
            <person name="Schatz M.C."/>
            <person name="Phillippy A.M."/>
            <person name="Rabinowicz P.D."/>
            <person name="Tsuge S."/>
            <person name="Furutani A."/>
            <person name="Ochiai H."/>
            <person name="Delcher A.L."/>
            <person name="Kelley D."/>
            <person name="Madupu R."/>
            <person name="Puiu D."/>
            <person name="Radune D."/>
            <person name="Shumway M."/>
            <person name="Trapnell C."/>
            <person name="Aparna G."/>
            <person name="Jha G."/>
            <person name="Pandey A."/>
            <person name="Patil P.B."/>
            <person name="Ishihara H."/>
            <person name="Meyer D.F."/>
            <person name="Szurek B."/>
            <person name="Verdier V."/>
            <person name="Koebnik R."/>
            <person name="Dow J.M."/>
            <person name="Ryan R.P."/>
            <person name="Hirata H."/>
            <person name="Tsuyumu S."/>
            <person name="Won Lee S."/>
            <person name="Seo Y.S."/>
            <person name="Sriariyanum M."/>
            <person name="Ronald P.C."/>
            <person name="Sonti R.V."/>
            <person name="Van Sluys M.A."/>
            <person name="Leach J.E."/>
            <person name="White F.F."/>
            <person name="Bogdanove A.J."/>
        </authorList>
    </citation>
    <scope>NUCLEOTIDE SEQUENCE [LARGE SCALE GENOMIC DNA]</scope>
    <source>
        <strain evidence="1 2">PXO99A</strain>
    </source>
</reference>
<dbReference type="AlphaFoldDB" id="A0A0K0GMW1"/>
<protein>
    <submittedName>
        <fullName evidence="1">Uncharacterized protein</fullName>
    </submittedName>
</protein>
<dbReference type="EMBL" id="CP000967">
    <property type="protein sequence ID" value="ACD60369.1"/>
    <property type="molecule type" value="Genomic_DNA"/>
</dbReference>
<proteinExistence type="predicted"/>
<evidence type="ECO:0000313" key="2">
    <source>
        <dbReference type="Proteomes" id="UP000001740"/>
    </source>
</evidence>
<accession>A0A0K0GMW1</accession>
<dbReference type="HOGENOM" id="CLU_3319360_0_0_6"/>
<dbReference type="KEGG" id="xop:PXO_02003"/>